<evidence type="ECO:0000256" key="8">
    <source>
        <dbReference type="RuleBase" id="RU004279"/>
    </source>
</evidence>
<dbReference type="Gene3D" id="1.10.150.390">
    <property type="match status" value="1"/>
</dbReference>
<dbReference type="GO" id="GO:0000428">
    <property type="term" value="C:DNA-directed RNA polymerase complex"/>
    <property type="evidence" value="ECO:0007669"/>
    <property type="project" value="UniProtKB-KW"/>
</dbReference>
<organism evidence="11 12">
    <name type="scientific">Candidatus Jorgensenbacteria bacterium GW2011_GWA2_45_13</name>
    <dbReference type="NCBI Taxonomy" id="1618662"/>
    <lineage>
        <taxon>Bacteria</taxon>
        <taxon>Candidatus Joergenseniibacteriota</taxon>
    </lineage>
</organism>
<evidence type="ECO:0000259" key="10">
    <source>
        <dbReference type="SMART" id="SM00663"/>
    </source>
</evidence>
<dbReference type="EC" id="2.7.7.6" evidence="7"/>
<dbReference type="Gene3D" id="1.10.1790.20">
    <property type="match status" value="1"/>
</dbReference>
<feature type="binding site" evidence="7">
    <location>
        <position position="871"/>
    </location>
    <ligand>
        <name>Zn(2+)</name>
        <dbReference type="ChEBI" id="CHEBI:29105"/>
        <label>2</label>
    </ligand>
</feature>
<dbReference type="HAMAP" id="MF_01322">
    <property type="entry name" value="RNApol_bact_RpoC"/>
    <property type="match status" value="1"/>
</dbReference>
<dbReference type="SMART" id="SM00663">
    <property type="entry name" value="RPOLA_N"/>
    <property type="match status" value="1"/>
</dbReference>
<accession>A0A0G1L8Q3</accession>
<dbReference type="PATRIC" id="fig|1618662.3.peg.37"/>
<dbReference type="Pfam" id="PF04983">
    <property type="entry name" value="RNA_pol_Rpb1_3"/>
    <property type="match status" value="1"/>
</dbReference>
<dbReference type="InterPro" id="IPR007083">
    <property type="entry name" value="RNA_pol_Rpb1_4"/>
</dbReference>
<dbReference type="InterPro" id="IPR000722">
    <property type="entry name" value="RNA_pol_asu"/>
</dbReference>
<dbReference type="Gene3D" id="1.10.132.30">
    <property type="match status" value="1"/>
</dbReference>
<feature type="binding site" evidence="7">
    <location>
        <position position="874"/>
    </location>
    <ligand>
        <name>Zn(2+)</name>
        <dbReference type="ChEBI" id="CHEBI:29105"/>
        <label>2</label>
    </ligand>
</feature>
<comment type="cofactor">
    <cofactor evidence="7">
        <name>Zn(2+)</name>
        <dbReference type="ChEBI" id="CHEBI:29105"/>
    </cofactor>
    <text evidence="7">Binds 2 Zn(2+) ions per subunit.</text>
</comment>
<evidence type="ECO:0000256" key="3">
    <source>
        <dbReference type="ARBA" id="ARBA00022695"/>
    </source>
</evidence>
<feature type="region of interest" description="Disordered" evidence="9">
    <location>
        <begin position="1184"/>
        <end position="1204"/>
    </location>
</feature>
<dbReference type="Gene3D" id="2.40.40.20">
    <property type="match status" value="1"/>
</dbReference>
<dbReference type="GO" id="GO:0006351">
    <property type="term" value="P:DNA-templated transcription"/>
    <property type="evidence" value="ECO:0007669"/>
    <property type="project" value="UniProtKB-UniRule"/>
</dbReference>
<feature type="binding site" evidence="7">
    <location>
        <position position="793"/>
    </location>
    <ligand>
        <name>Zn(2+)</name>
        <dbReference type="ChEBI" id="CHEBI:29105"/>
        <label>2</label>
    </ligand>
</feature>
<dbReference type="CDD" id="cd01609">
    <property type="entry name" value="RNAP_beta'_N"/>
    <property type="match status" value="1"/>
</dbReference>
<dbReference type="Pfam" id="PF04998">
    <property type="entry name" value="RNA_pol_Rpb1_5"/>
    <property type="match status" value="1"/>
</dbReference>
<proteinExistence type="inferred from homology"/>
<dbReference type="PANTHER" id="PTHR19376">
    <property type="entry name" value="DNA-DIRECTED RNA POLYMERASE"/>
    <property type="match status" value="1"/>
</dbReference>
<dbReference type="Pfam" id="PF00623">
    <property type="entry name" value="RNA_pol_Rpb1_2"/>
    <property type="match status" value="1"/>
</dbReference>
<dbReference type="Pfam" id="PF05000">
    <property type="entry name" value="RNA_pol_Rpb1_4"/>
    <property type="match status" value="1"/>
</dbReference>
<dbReference type="EMBL" id="LCKF01000002">
    <property type="protein sequence ID" value="KKT92361.1"/>
    <property type="molecule type" value="Genomic_DNA"/>
</dbReference>
<evidence type="ECO:0000256" key="1">
    <source>
        <dbReference type="ARBA" id="ARBA00022478"/>
    </source>
</evidence>
<dbReference type="PANTHER" id="PTHR19376:SF54">
    <property type="entry name" value="DNA-DIRECTED RNA POLYMERASE SUBUNIT BETA"/>
    <property type="match status" value="1"/>
</dbReference>
<evidence type="ECO:0000256" key="5">
    <source>
        <dbReference type="ARBA" id="ARBA00023163"/>
    </source>
</evidence>
<comment type="caution">
    <text evidence="11">The sequence shown here is derived from an EMBL/GenBank/DDBJ whole genome shotgun (WGS) entry which is preliminary data.</text>
</comment>
<protein>
    <recommendedName>
        <fullName evidence="7">DNA-directed RNA polymerase subunit beta'</fullName>
        <shortName evidence="7">RNAP subunit beta'</shortName>
        <ecNumber evidence="7">2.7.7.6</ecNumber>
    </recommendedName>
    <alternativeName>
        <fullName evidence="7">RNA polymerase subunit beta'</fullName>
    </alternativeName>
    <alternativeName>
        <fullName evidence="7">Transcriptase subunit beta'</fullName>
    </alternativeName>
</protein>
<comment type="similarity">
    <text evidence="7 8">Belongs to the RNA polymerase beta' chain family.</text>
</comment>
<keyword evidence="1 7" id="KW-0240">DNA-directed RNA polymerase</keyword>
<feature type="domain" description="RNA polymerase N-terminal" evidence="10">
    <location>
        <begin position="284"/>
        <end position="523"/>
    </location>
</feature>
<feature type="binding site" evidence="7">
    <location>
        <position position="81"/>
    </location>
    <ligand>
        <name>Zn(2+)</name>
        <dbReference type="ChEBI" id="CHEBI:29105"/>
        <label>1</label>
    </ligand>
</feature>
<comment type="catalytic activity">
    <reaction evidence="6 7 8">
        <text>RNA(n) + a ribonucleoside 5'-triphosphate = RNA(n+1) + diphosphate</text>
        <dbReference type="Rhea" id="RHEA:21248"/>
        <dbReference type="Rhea" id="RHEA-COMP:14527"/>
        <dbReference type="Rhea" id="RHEA-COMP:17342"/>
        <dbReference type="ChEBI" id="CHEBI:33019"/>
        <dbReference type="ChEBI" id="CHEBI:61557"/>
        <dbReference type="ChEBI" id="CHEBI:140395"/>
        <dbReference type="EC" id="2.7.7.6"/>
    </reaction>
</comment>
<dbReference type="InterPro" id="IPR045867">
    <property type="entry name" value="DNA-dir_RpoC_beta_prime"/>
</dbReference>
<evidence type="ECO:0000256" key="4">
    <source>
        <dbReference type="ARBA" id="ARBA00022723"/>
    </source>
</evidence>
<dbReference type="InterPro" id="IPR006592">
    <property type="entry name" value="RNA_pol_N"/>
</dbReference>
<dbReference type="GO" id="GO:0003677">
    <property type="term" value="F:DNA binding"/>
    <property type="evidence" value="ECO:0007669"/>
    <property type="project" value="UniProtKB-UniRule"/>
</dbReference>
<feature type="binding site" evidence="7">
    <location>
        <position position="97"/>
    </location>
    <ligand>
        <name>Zn(2+)</name>
        <dbReference type="ChEBI" id="CHEBI:29105"/>
        <label>1</label>
    </ligand>
</feature>
<gene>
    <name evidence="7" type="primary">rpoC</name>
    <name evidence="11" type="ORF">UW92_C0002G0005</name>
</gene>
<evidence type="ECO:0000256" key="6">
    <source>
        <dbReference type="ARBA" id="ARBA00048552"/>
    </source>
</evidence>
<feature type="binding site" evidence="7">
    <location>
        <position position="864"/>
    </location>
    <ligand>
        <name>Zn(2+)</name>
        <dbReference type="ChEBI" id="CHEBI:29105"/>
        <label>2</label>
    </ligand>
</feature>
<evidence type="ECO:0000313" key="12">
    <source>
        <dbReference type="Proteomes" id="UP000033966"/>
    </source>
</evidence>
<dbReference type="GO" id="GO:0003899">
    <property type="term" value="F:DNA-directed RNA polymerase activity"/>
    <property type="evidence" value="ECO:0007669"/>
    <property type="project" value="UniProtKB-UniRule"/>
</dbReference>
<dbReference type="Proteomes" id="UP000033966">
    <property type="component" value="Unassembled WGS sequence"/>
</dbReference>
<dbReference type="CDD" id="cd02655">
    <property type="entry name" value="RNAP_beta'_C"/>
    <property type="match status" value="1"/>
</dbReference>
<feature type="binding site" evidence="7">
    <location>
        <position position="79"/>
    </location>
    <ligand>
        <name>Zn(2+)</name>
        <dbReference type="ChEBI" id="CHEBI:29105"/>
        <label>1</label>
    </ligand>
</feature>
<keyword evidence="2 7" id="KW-0808">Transferase</keyword>
<comment type="function">
    <text evidence="7 8">DNA-dependent RNA polymerase catalyzes the transcription of DNA into RNA using the four ribonucleoside triphosphates as substrates.</text>
</comment>
<dbReference type="Gene3D" id="1.10.274.100">
    <property type="entry name" value="RNA polymerase Rpb1, domain 3"/>
    <property type="match status" value="2"/>
</dbReference>
<keyword evidence="7" id="KW-0862">Zinc</keyword>
<reference evidence="11 12" key="1">
    <citation type="journal article" date="2015" name="Nature">
        <title>rRNA introns, odd ribosomes, and small enigmatic genomes across a large radiation of phyla.</title>
        <authorList>
            <person name="Brown C.T."/>
            <person name="Hug L.A."/>
            <person name="Thomas B.C."/>
            <person name="Sharon I."/>
            <person name="Castelle C.J."/>
            <person name="Singh A."/>
            <person name="Wilkins M.J."/>
            <person name="Williams K.H."/>
            <person name="Banfield J.F."/>
        </authorList>
    </citation>
    <scope>NUCLEOTIDE SEQUENCE [LARGE SCALE GENOMIC DNA]</scope>
</reference>
<feature type="region of interest" description="Disordered" evidence="9">
    <location>
        <begin position="1"/>
        <end position="21"/>
    </location>
</feature>
<name>A0A0G1L8Q3_9BACT</name>
<evidence type="ECO:0000256" key="2">
    <source>
        <dbReference type="ARBA" id="ARBA00022679"/>
    </source>
</evidence>
<dbReference type="SUPFAM" id="SSF64484">
    <property type="entry name" value="beta and beta-prime subunits of DNA dependent RNA-polymerase"/>
    <property type="match status" value="1"/>
</dbReference>
<evidence type="ECO:0000256" key="7">
    <source>
        <dbReference type="HAMAP-Rule" id="MF_01322"/>
    </source>
</evidence>
<sequence length="1204" mass="135477">MRKKEKKSVTKVNRKNKNNMNKNVNVQSISIRIASPEEILSWSHGEVLKPETLNYRTQRPEKDGLFSERIFGPTKDYECYCGKYKKIRYKGITCEKCGVEVTRAVVRRERMAHIALATPVTHIWFLRNVPSKLSLLLNISVPKLEKVIYYAAFIVTSVNEENRKRTLGLLDQEFKSLKQDKSAEDKEGLKEAKEQLREIVSLLQPGLILTESEYYTLADRFGDVFEADRGAGAVRKILEQLDLKAEIKTINKELETVRDANRTKRLLRRLFLVKSLHKARIRPEWMVLTNLPILPPELRPMVALEGGRYATADLNDLYRRVINRNNRLKKLMELKSPEVIITNEKRMLQEAVDALIDNSARSGTQLLSSRRRPLRSLADMLKGKQGRFRQNLLGKRVDYSARSVIVVGPELKLDECGLPKNLALELFRHFVINKIIERGLAYNIKQANRFIEQRGPEVWAILEEVIADNFDGDQMAVHLPLTIEAQYEASNLMNAGHNLLKPANGEPITRPSQDIVLGSYFLTRIREGGKGEGKIFSNFTEVMLAYENGLLSLNAEIVYPMYGELLKTSYGRIIFNSILPKGFRFVNQMLTKKLLTALVGEIIDNYGIEHSQEYLDAIKDLGFSYATFSSVTWGISDTIIPPEKKEIIAEGDGKVEIIESQYGDGLLTEQERKEKIIEVWSEVKEKVAERIPHILPEDNPIYSIIDSGARGSWAQPIQMMGMKGLVLDASGETIELPIKSSYKEGMGVLEYFTSTHAARKGSTDTALKTASAGYLTRRLVDVAQDLIIYDEDCKTTEGVEIRRADGDAYGYKFRERLFSRTTLDDIRVDRKLVVRKGEIIGKEVAEIIHDSKLEAVMVRSPITCKAHKGLCATCFGLDLSKNKKVVLGEAVGIIAAQSIGEPGTQLTMRTFHIGGVAGFDITYGLPRIEEIFEARPPKGKAVIAKEDGTVIEIKERGLSKVIEVMPKNKKKTSTKSKKKTKAGSDATEYIVPLNVNLFVKEGDSVLKGKQLSEGPLDLRELLMYRGLDETRRYIIDGVQQIYVPEGASINDKYIEIIVRQMFSRAVIKESGDTELMVDQVVDRQRFMNVNREMRRLKKQPAKAVMRILGITRVSLTSESFLSAASFQETSRVLVNAASGGKIDDLVGLKENVIIGKLIPAGTGFRGIPQEFIKAAEEKMIRASEENAHAAAETASVPEAEKENI</sequence>
<comment type="subunit">
    <text evidence="7">The RNAP catalytic core consists of 2 alpha, 1 beta, 1 beta' and 1 omega subunit. When a sigma factor is associated with the core the holoenzyme is formed, which can initiate transcription.</text>
</comment>
<dbReference type="InterPro" id="IPR007066">
    <property type="entry name" value="RNA_pol_Rpb1_3"/>
</dbReference>
<comment type="caution">
    <text evidence="7">Lacks conserved residue(s) required for the propagation of feature annotation.</text>
</comment>
<feature type="binding site" evidence="7">
    <location>
        <position position="94"/>
    </location>
    <ligand>
        <name>Zn(2+)</name>
        <dbReference type="ChEBI" id="CHEBI:29105"/>
        <label>1</label>
    </ligand>
</feature>
<dbReference type="GO" id="GO:0008270">
    <property type="term" value="F:zinc ion binding"/>
    <property type="evidence" value="ECO:0007669"/>
    <property type="project" value="UniProtKB-UniRule"/>
</dbReference>
<dbReference type="InterPro" id="IPR038120">
    <property type="entry name" value="Rpb1_funnel_sf"/>
</dbReference>
<dbReference type="Gene3D" id="4.10.860.120">
    <property type="entry name" value="RNA polymerase II, clamp domain"/>
    <property type="match status" value="1"/>
</dbReference>
<dbReference type="AlphaFoldDB" id="A0A0G1L8Q3"/>
<keyword evidence="3 7" id="KW-0548">Nucleotidyltransferase</keyword>
<dbReference type="InterPro" id="IPR044893">
    <property type="entry name" value="RNA_pol_Rpb1_clamp_domain"/>
</dbReference>
<keyword evidence="5 7" id="KW-0804">Transcription</keyword>
<evidence type="ECO:0000256" key="9">
    <source>
        <dbReference type="SAM" id="MobiDB-lite"/>
    </source>
</evidence>
<evidence type="ECO:0000313" key="11">
    <source>
        <dbReference type="EMBL" id="KKT92361.1"/>
    </source>
</evidence>
<dbReference type="InterPro" id="IPR012754">
    <property type="entry name" value="DNA-dir_RpoC_beta_prime_bact"/>
</dbReference>
<dbReference type="InterPro" id="IPR007080">
    <property type="entry name" value="RNA_pol_Rpb1_1"/>
</dbReference>
<keyword evidence="4 7" id="KW-0479">Metal-binding</keyword>
<dbReference type="InterPro" id="IPR042102">
    <property type="entry name" value="RNA_pol_Rpb1_3_sf"/>
</dbReference>
<dbReference type="Gene3D" id="2.40.50.100">
    <property type="match status" value="1"/>
</dbReference>
<dbReference type="Pfam" id="PF04997">
    <property type="entry name" value="RNA_pol_Rpb1_1"/>
    <property type="match status" value="1"/>
</dbReference>
<dbReference type="InterPro" id="IPR007081">
    <property type="entry name" value="RNA_pol_Rpb1_5"/>
</dbReference>